<feature type="non-terminal residue" evidence="2">
    <location>
        <position position="1"/>
    </location>
</feature>
<protein>
    <submittedName>
        <fullName evidence="2">Uncharacterized protein</fullName>
    </submittedName>
</protein>
<gene>
    <name evidence="2" type="ORF">EZS28_009383</name>
</gene>
<sequence>HSCCMSQKKSHQLYGDNKNRKVKDSGKGALTNDSQAEDGFANQTKEFTPEVAAAFVEKLQYR</sequence>
<comment type="caution">
    <text evidence="2">The sequence shown here is derived from an EMBL/GenBank/DDBJ whole genome shotgun (WGS) entry which is preliminary data.</text>
</comment>
<name>A0A5J4WLA0_9EUKA</name>
<feature type="region of interest" description="Disordered" evidence="1">
    <location>
        <begin position="1"/>
        <end position="43"/>
    </location>
</feature>
<dbReference type="Proteomes" id="UP000324800">
    <property type="component" value="Unassembled WGS sequence"/>
</dbReference>
<accession>A0A5J4WLA0</accession>
<reference evidence="2 3" key="1">
    <citation type="submission" date="2019-03" db="EMBL/GenBank/DDBJ databases">
        <title>Single cell metagenomics reveals metabolic interactions within the superorganism composed of flagellate Streblomastix strix and complex community of Bacteroidetes bacteria on its surface.</title>
        <authorList>
            <person name="Treitli S.C."/>
            <person name="Kolisko M."/>
            <person name="Husnik F."/>
            <person name="Keeling P."/>
            <person name="Hampl V."/>
        </authorList>
    </citation>
    <scope>NUCLEOTIDE SEQUENCE [LARGE SCALE GENOMIC DNA]</scope>
    <source>
        <strain evidence="2">ST1C</strain>
    </source>
</reference>
<dbReference type="EMBL" id="SNRW01001770">
    <property type="protein sequence ID" value="KAA6395099.1"/>
    <property type="molecule type" value="Genomic_DNA"/>
</dbReference>
<dbReference type="AlphaFoldDB" id="A0A5J4WLA0"/>
<evidence type="ECO:0000313" key="3">
    <source>
        <dbReference type="Proteomes" id="UP000324800"/>
    </source>
</evidence>
<evidence type="ECO:0000313" key="2">
    <source>
        <dbReference type="EMBL" id="KAA6395099.1"/>
    </source>
</evidence>
<feature type="compositionally biased region" description="Basic and acidic residues" evidence="1">
    <location>
        <begin position="17"/>
        <end position="26"/>
    </location>
</feature>
<proteinExistence type="predicted"/>
<organism evidence="2 3">
    <name type="scientific">Streblomastix strix</name>
    <dbReference type="NCBI Taxonomy" id="222440"/>
    <lineage>
        <taxon>Eukaryota</taxon>
        <taxon>Metamonada</taxon>
        <taxon>Preaxostyla</taxon>
        <taxon>Oxymonadida</taxon>
        <taxon>Streblomastigidae</taxon>
        <taxon>Streblomastix</taxon>
    </lineage>
</organism>
<evidence type="ECO:0000256" key="1">
    <source>
        <dbReference type="SAM" id="MobiDB-lite"/>
    </source>
</evidence>